<dbReference type="EMBL" id="MRZV01000362">
    <property type="protein sequence ID" value="PIK51642.1"/>
    <property type="molecule type" value="Genomic_DNA"/>
</dbReference>
<dbReference type="FunFam" id="3.40.50.300:FF:002220">
    <property type="entry name" value="GTPase Era, mitochondrial"/>
    <property type="match status" value="1"/>
</dbReference>
<accession>A0A2G8KUI9</accession>
<dbReference type="STRING" id="307972.A0A2G8KUI9"/>
<proteinExistence type="inferred from homology"/>
<dbReference type="GO" id="GO:0043024">
    <property type="term" value="F:ribosomal small subunit binding"/>
    <property type="evidence" value="ECO:0007669"/>
    <property type="project" value="TreeGrafter"/>
</dbReference>
<dbReference type="PRINTS" id="PR00326">
    <property type="entry name" value="GTP1OBG"/>
</dbReference>
<dbReference type="GO" id="GO:0005759">
    <property type="term" value="C:mitochondrial matrix"/>
    <property type="evidence" value="ECO:0007669"/>
    <property type="project" value="TreeGrafter"/>
</dbReference>
<feature type="compositionally biased region" description="Basic and acidic residues" evidence="6">
    <location>
        <begin position="347"/>
        <end position="379"/>
    </location>
</feature>
<evidence type="ECO:0000256" key="3">
    <source>
        <dbReference type="ARBA" id="ARBA00022741"/>
    </source>
</evidence>
<feature type="region of interest" description="Disordered" evidence="6">
    <location>
        <begin position="271"/>
        <end position="379"/>
    </location>
</feature>
<evidence type="ECO:0000256" key="5">
    <source>
        <dbReference type="ARBA" id="ARBA00030975"/>
    </source>
</evidence>
<comment type="caution">
    <text evidence="8">The sequence shown here is derived from an EMBL/GenBank/DDBJ whole genome shotgun (WGS) entry which is preliminary data.</text>
</comment>
<feature type="compositionally biased region" description="Basic and acidic residues" evidence="6">
    <location>
        <begin position="318"/>
        <end position="338"/>
    </location>
</feature>
<dbReference type="InterPro" id="IPR027417">
    <property type="entry name" value="P-loop_NTPase"/>
</dbReference>
<dbReference type="CDD" id="cd22534">
    <property type="entry name" value="KH-II_Era"/>
    <property type="match status" value="1"/>
</dbReference>
<dbReference type="InterPro" id="IPR009019">
    <property type="entry name" value="KH_sf_prok-type"/>
</dbReference>
<dbReference type="SUPFAM" id="SSF52540">
    <property type="entry name" value="P-loop containing nucleoside triphosphate hydrolases"/>
    <property type="match status" value="1"/>
</dbReference>
<evidence type="ECO:0000313" key="9">
    <source>
        <dbReference type="Proteomes" id="UP000230750"/>
    </source>
</evidence>
<dbReference type="InterPro" id="IPR005662">
    <property type="entry name" value="GTPase_Era-like"/>
</dbReference>
<dbReference type="InterPro" id="IPR005225">
    <property type="entry name" value="Small_GTP-bd"/>
</dbReference>
<dbReference type="InterPro" id="IPR006073">
    <property type="entry name" value="GTP-bd"/>
</dbReference>
<dbReference type="CDD" id="cd04163">
    <property type="entry name" value="Era"/>
    <property type="match status" value="1"/>
</dbReference>
<gene>
    <name evidence="8" type="ORF">BSL78_11452</name>
</gene>
<evidence type="ECO:0000256" key="4">
    <source>
        <dbReference type="ARBA" id="ARBA00023134"/>
    </source>
</evidence>
<dbReference type="SUPFAM" id="SSF54814">
    <property type="entry name" value="Prokaryotic type KH domain (KH-domain type II)"/>
    <property type="match status" value="1"/>
</dbReference>
<evidence type="ECO:0000313" key="8">
    <source>
        <dbReference type="EMBL" id="PIK51642.1"/>
    </source>
</evidence>
<dbReference type="GO" id="GO:0000028">
    <property type="term" value="P:ribosomal small subunit assembly"/>
    <property type="evidence" value="ECO:0007669"/>
    <property type="project" value="TreeGrafter"/>
</dbReference>
<reference evidence="8 9" key="1">
    <citation type="journal article" date="2017" name="PLoS Biol.">
        <title>The sea cucumber genome provides insights into morphological evolution and visceral regeneration.</title>
        <authorList>
            <person name="Zhang X."/>
            <person name="Sun L."/>
            <person name="Yuan J."/>
            <person name="Sun Y."/>
            <person name="Gao Y."/>
            <person name="Zhang L."/>
            <person name="Li S."/>
            <person name="Dai H."/>
            <person name="Hamel J.F."/>
            <person name="Liu C."/>
            <person name="Yu Y."/>
            <person name="Liu S."/>
            <person name="Lin W."/>
            <person name="Guo K."/>
            <person name="Jin S."/>
            <person name="Xu P."/>
            <person name="Storey K.B."/>
            <person name="Huan P."/>
            <person name="Zhang T."/>
            <person name="Zhou Y."/>
            <person name="Zhang J."/>
            <person name="Lin C."/>
            <person name="Li X."/>
            <person name="Xing L."/>
            <person name="Huo D."/>
            <person name="Sun M."/>
            <person name="Wang L."/>
            <person name="Mercier A."/>
            <person name="Li F."/>
            <person name="Yang H."/>
            <person name="Xiang J."/>
        </authorList>
    </citation>
    <scope>NUCLEOTIDE SEQUENCE [LARGE SCALE GENOMIC DNA]</scope>
    <source>
        <strain evidence="8">Shaxun</strain>
        <tissue evidence="8">Muscle</tissue>
    </source>
</reference>
<dbReference type="Gene3D" id="3.30.300.20">
    <property type="match status" value="1"/>
</dbReference>
<name>A0A2G8KUI9_STIJA</name>
<dbReference type="InterPro" id="IPR015946">
    <property type="entry name" value="KH_dom-like_a/b"/>
</dbReference>
<protein>
    <recommendedName>
        <fullName evidence="2">GTPase Era, mitochondrial</fullName>
    </recommendedName>
    <alternativeName>
        <fullName evidence="5">ERA-like protein 1</fullName>
    </alternativeName>
</protein>
<keyword evidence="4" id="KW-0342">GTP-binding</keyword>
<dbReference type="InterPro" id="IPR030388">
    <property type="entry name" value="G_ERA_dom"/>
</dbReference>
<evidence type="ECO:0000256" key="6">
    <source>
        <dbReference type="SAM" id="MobiDB-lite"/>
    </source>
</evidence>
<dbReference type="PANTHER" id="PTHR42698:SF1">
    <property type="entry name" value="GTPASE ERA, MITOCHONDRIAL"/>
    <property type="match status" value="1"/>
</dbReference>
<dbReference type="AlphaFoldDB" id="A0A2G8KUI9"/>
<dbReference type="PANTHER" id="PTHR42698">
    <property type="entry name" value="GTPASE ERA"/>
    <property type="match status" value="1"/>
</dbReference>
<keyword evidence="9" id="KW-1185">Reference proteome</keyword>
<dbReference type="OrthoDB" id="8954335at2759"/>
<feature type="domain" description="G" evidence="7">
    <location>
        <begin position="101"/>
        <end position="223"/>
    </location>
</feature>
<organism evidence="8 9">
    <name type="scientific">Stichopus japonicus</name>
    <name type="common">Sea cucumber</name>
    <dbReference type="NCBI Taxonomy" id="307972"/>
    <lineage>
        <taxon>Eukaryota</taxon>
        <taxon>Metazoa</taxon>
        <taxon>Echinodermata</taxon>
        <taxon>Eleutherozoa</taxon>
        <taxon>Echinozoa</taxon>
        <taxon>Holothuroidea</taxon>
        <taxon>Aspidochirotacea</taxon>
        <taxon>Aspidochirotida</taxon>
        <taxon>Stichopodidae</taxon>
        <taxon>Apostichopus</taxon>
    </lineage>
</organism>
<sequence length="518" mass="58445">MLIQQTVGYTATSPTSIKKLYTISITCDNNFSLFLYLDHDKLHLSQDLPAKDQAMAQRKQEKTLHDDLDTSFFNPVSLDKASHEMLLIRKPNQPADARVLRVAIIGSPNAGKSTLVNGVLKRRIFSVSRKVHTTRARATGVLTHGRNQIIFLDTPGIVNHKHGRKHQLPRPLLIDAKNVLEEADLVAVIVDASNKWTRCKLDPEIMVALHHNPDVPTVLVLNKEDKGYMKYSFNILTMSSQLIYCKTNRLCLKLWPISPRASSVVKSLTLGGSGLRRSNGKPETTAGDDFSPSGRGGKAWFEEEEANRSRTTGDLTSEGDKNGSTERLLGDGESRETASEIIQRSQQKSETDGLHSDDEGKSQEANREPFPHLGDDDKNNKLQELITNLDLLIGDDRRNARENYLIHSAKPGMWEYHSDTVTDLPPEEIVSEAIREKLLEYLPQEVPYRVRQVNELWQIGENEELQIFHKIVCSKKSHVGMIEKRMGRIVKEATQDLMNAFHCDVFLKIHVAFESGYR</sequence>
<dbReference type="Gene3D" id="3.40.50.300">
    <property type="entry name" value="P-loop containing nucleotide triphosphate hydrolases"/>
    <property type="match status" value="1"/>
</dbReference>
<keyword evidence="3" id="KW-0547">Nucleotide-binding</keyword>
<dbReference type="Proteomes" id="UP000230750">
    <property type="component" value="Unassembled WGS sequence"/>
</dbReference>
<dbReference type="NCBIfam" id="TIGR00231">
    <property type="entry name" value="small_GTP"/>
    <property type="match status" value="1"/>
</dbReference>
<dbReference type="GO" id="GO:0019843">
    <property type="term" value="F:rRNA binding"/>
    <property type="evidence" value="ECO:0007669"/>
    <property type="project" value="TreeGrafter"/>
</dbReference>
<evidence type="ECO:0000256" key="2">
    <source>
        <dbReference type="ARBA" id="ARBA00019149"/>
    </source>
</evidence>
<dbReference type="GO" id="GO:0005525">
    <property type="term" value="F:GTP binding"/>
    <property type="evidence" value="ECO:0007669"/>
    <property type="project" value="UniProtKB-KW"/>
</dbReference>
<comment type="similarity">
    <text evidence="1">Belongs to the TRAFAC class TrmE-Era-EngA-EngB-Septin-like GTPase superfamily. Era GTPase family.</text>
</comment>
<dbReference type="Pfam" id="PF01926">
    <property type="entry name" value="MMR_HSR1"/>
    <property type="match status" value="1"/>
</dbReference>
<evidence type="ECO:0000256" key="1">
    <source>
        <dbReference type="ARBA" id="ARBA00007921"/>
    </source>
</evidence>
<evidence type="ECO:0000259" key="7">
    <source>
        <dbReference type="Pfam" id="PF01926"/>
    </source>
</evidence>